<dbReference type="SUPFAM" id="SSF48452">
    <property type="entry name" value="TPR-like"/>
    <property type="match status" value="1"/>
</dbReference>
<feature type="region of interest" description="Disordered" evidence="4">
    <location>
        <begin position="238"/>
        <end position="271"/>
    </location>
</feature>
<proteinExistence type="predicted"/>
<dbReference type="SMART" id="SM00028">
    <property type="entry name" value="TPR"/>
    <property type="match status" value="2"/>
</dbReference>
<reference evidence="6" key="2">
    <citation type="submission" date="2015-01" db="EMBL/GenBank/DDBJ databases">
        <title>Evolutionary Origins and Diversification of the Mycorrhizal Mutualists.</title>
        <authorList>
            <consortium name="DOE Joint Genome Institute"/>
            <consortium name="Mycorrhizal Genomics Consortium"/>
            <person name="Kohler A."/>
            <person name="Kuo A."/>
            <person name="Nagy L.G."/>
            <person name="Floudas D."/>
            <person name="Copeland A."/>
            <person name="Barry K.W."/>
            <person name="Cichocki N."/>
            <person name="Veneault-Fourrey C."/>
            <person name="LaButti K."/>
            <person name="Lindquist E.A."/>
            <person name="Lipzen A."/>
            <person name="Lundell T."/>
            <person name="Morin E."/>
            <person name="Murat C."/>
            <person name="Riley R."/>
            <person name="Ohm R."/>
            <person name="Sun H."/>
            <person name="Tunlid A."/>
            <person name="Henrissat B."/>
            <person name="Grigoriev I.V."/>
            <person name="Hibbett D.S."/>
            <person name="Martin F."/>
        </authorList>
    </citation>
    <scope>NUCLEOTIDE SEQUENCE [LARGE SCALE GENOMIC DNA]</scope>
    <source>
        <strain evidence="6">MUT 4182</strain>
    </source>
</reference>
<keyword evidence="6" id="KW-1185">Reference proteome</keyword>
<evidence type="ECO:0000256" key="2">
    <source>
        <dbReference type="ARBA" id="ARBA00022803"/>
    </source>
</evidence>
<reference evidence="5 6" key="1">
    <citation type="submission" date="2014-04" db="EMBL/GenBank/DDBJ databases">
        <authorList>
            <consortium name="DOE Joint Genome Institute"/>
            <person name="Kuo A."/>
            <person name="Girlanda M."/>
            <person name="Perotto S."/>
            <person name="Kohler A."/>
            <person name="Nagy L.G."/>
            <person name="Floudas D."/>
            <person name="Copeland A."/>
            <person name="Barry K.W."/>
            <person name="Cichocki N."/>
            <person name="Veneault-Fourrey C."/>
            <person name="LaButti K."/>
            <person name="Lindquist E.A."/>
            <person name="Lipzen A."/>
            <person name="Lundell T."/>
            <person name="Morin E."/>
            <person name="Murat C."/>
            <person name="Sun H."/>
            <person name="Tunlid A."/>
            <person name="Henrissat B."/>
            <person name="Grigoriev I.V."/>
            <person name="Hibbett D.S."/>
            <person name="Martin F."/>
            <person name="Nordberg H.P."/>
            <person name="Cantor M.N."/>
            <person name="Hua S.X."/>
        </authorList>
    </citation>
    <scope>NUCLEOTIDE SEQUENCE [LARGE SCALE GENOMIC DNA]</scope>
    <source>
        <strain evidence="5 6">MUT 4182</strain>
    </source>
</reference>
<organism evidence="5 6">
    <name type="scientific">Tulasnella calospora MUT 4182</name>
    <dbReference type="NCBI Taxonomy" id="1051891"/>
    <lineage>
        <taxon>Eukaryota</taxon>
        <taxon>Fungi</taxon>
        <taxon>Dikarya</taxon>
        <taxon>Basidiomycota</taxon>
        <taxon>Agaricomycotina</taxon>
        <taxon>Agaricomycetes</taxon>
        <taxon>Cantharellales</taxon>
        <taxon>Tulasnellaceae</taxon>
        <taxon>Tulasnella</taxon>
    </lineage>
</organism>
<dbReference type="PANTHER" id="PTHR16193:SF0">
    <property type="entry name" value="TETRATRICOPEPTIDE REPEAT PROTEIN 27"/>
    <property type="match status" value="1"/>
</dbReference>
<evidence type="ECO:0000313" key="5">
    <source>
        <dbReference type="EMBL" id="KIO25008.1"/>
    </source>
</evidence>
<sequence>MHELAKPLLSMSNETSTDEEGVLEGNLRLQYTSPDSLDDPRKELLRLAVGVASLHAFVQSNWTGPDLDIDPSSVLLHHNKSAKSLAASSLHSVATARLALGGEPAYHLTKYPTFLTIAIDIFNLPYQHCFSSEWWKLRANSVQQQILDEPAGLEVDSLGPAVEGLRDSLGLNDFPDLNGRLTLEQGTLNHIVTNDKTAAELFVRAAKETGLQYELTGALGKRTKFQVTDLSQLVVLAQSRPREDDQSENAAKADVPEQAKQEPQNLPESITNKDDTLLEQTEFTSTVNQATGHSSPLSHIDPANQPALHPLDQCILLGLCLNVKNTSPSHGLTKEQMAPYVARVISHPRNWTVHTMALLLRSRLEADRTRTVERSTLQLQALIDQMPTADSTVKERLLYFHDIVLPSKWEMEKELAMRFLSIGVVKSALEIFERLEMWEQVVLCWQAMERRDKGVAIVKELLEGARTEADLVVSRAKAGGQIRPALDAARTAKLWCLLGDLEPGNAEEHYKKAWEISNHTSGRAARSLGGYHFTRDNFSEAADYLQKAAAINPLLSRTWFTLGCALIRLDKWEEARDVFSRCVTIDDEDGESWNNLASVYLRMGIAETRKTDNGEVDDDATLVEDTTLTSRRIPFANKLLAFRALKQGLRHSHDNWRMWSNYMLVSADVGEMAEACRALTRVVEERAAKDGEACVDFDVLDRLVDAVTRADDEDGTASGGQGARQPGDGQYNPNTGKRLAPRISDLFSRTLLPRFSSSPRIFRAYARFLVWQSAWGAALDAYINAYRASVMSDERVATDLDRFKTAVVEIEELVDVMRNLGPRAAEEDQNPVATGGEEGRRRKTTSWQFQARGLVRTFMGRTREAFGDQETEWQKLEQLLEELRS</sequence>
<dbReference type="EMBL" id="KN823050">
    <property type="protein sequence ID" value="KIO25008.1"/>
    <property type="molecule type" value="Genomic_DNA"/>
</dbReference>
<dbReference type="InterPro" id="IPR019734">
    <property type="entry name" value="TPR_rpt"/>
</dbReference>
<feature type="region of interest" description="Disordered" evidence="4">
    <location>
        <begin position="1"/>
        <end position="25"/>
    </location>
</feature>
<feature type="compositionally biased region" description="Polar residues" evidence="4">
    <location>
        <begin position="261"/>
        <end position="270"/>
    </location>
</feature>
<dbReference type="PANTHER" id="PTHR16193">
    <property type="entry name" value="TETRATRICOPEPTIDE REPEAT PROTEIN 27"/>
    <property type="match status" value="1"/>
</dbReference>
<evidence type="ECO:0000256" key="1">
    <source>
        <dbReference type="ARBA" id="ARBA00022737"/>
    </source>
</evidence>
<feature type="region of interest" description="Disordered" evidence="4">
    <location>
        <begin position="822"/>
        <end position="845"/>
    </location>
</feature>
<dbReference type="HOGENOM" id="CLU_004905_0_1_1"/>
<feature type="repeat" description="TPR" evidence="3">
    <location>
        <begin position="522"/>
        <end position="555"/>
    </location>
</feature>
<keyword evidence="1" id="KW-0677">Repeat</keyword>
<dbReference type="InterPro" id="IPR044244">
    <property type="entry name" value="TTC27/Emw1"/>
</dbReference>
<dbReference type="Proteomes" id="UP000054248">
    <property type="component" value="Unassembled WGS sequence"/>
</dbReference>
<dbReference type="AlphaFoldDB" id="A0A0C3KU40"/>
<dbReference type="Pfam" id="PF13181">
    <property type="entry name" value="TPR_8"/>
    <property type="match status" value="1"/>
</dbReference>
<dbReference type="STRING" id="1051891.A0A0C3KU40"/>
<dbReference type="Gene3D" id="1.25.40.10">
    <property type="entry name" value="Tetratricopeptide repeat domain"/>
    <property type="match status" value="1"/>
</dbReference>
<evidence type="ECO:0000313" key="6">
    <source>
        <dbReference type="Proteomes" id="UP000054248"/>
    </source>
</evidence>
<evidence type="ECO:0000256" key="4">
    <source>
        <dbReference type="SAM" id="MobiDB-lite"/>
    </source>
</evidence>
<dbReference type="InterPro" id="IPR011990">
    <property type="entry name" value="TPR-like_helical_dom_sf"/>
</dbReference>
<dbReference type="OrthoDB" id="1936594at2759"/>
<protein>
    <submittedName>
        <fullName evidence="5">Uncharacterized protein</fullName>
    </submittedName>
</protein>
<evidence type="ECO:0000256" key="3">
    <source>
        <dbReference type="PROSITE-ProRule" id="PRU00339"/>
    </source>
</evidence>
<gene>
    <name evidence="5" type="ORF">M407DRAFT_15317</name>
</gene>
<accession>A0A0C3KU40</accession>
<feature type="repeat" description="TPR" evidence="3">
    <location>
        <begin position="556"/>
        <end position="589"/>
    </location>
</feature>
<dbReference type="PROSITE" id="PS50005">
    <property type="entry name" value="TPR"/>
    <property type="match status" value="2"/>
</dbReference>
<feature type="region of interest" description="Disordered" evidence="4">
    <location>
        <begin position="711"/>
        <end position="735"/>
    </location>
</feature>
<name>A0A0C3KU40_9AGAM</name>
<keyword evidence="2 3" id="KW-0802">TPR repeat</keyword>